<dbReference type="Proteomes" id="UP000594003">
    <property type="component" value="Segment"/>
</dbReference>
<proteinExistence type="predicted"/>
<accession>A0A7M1RX25</accession>
<reference evidence="1 2" key="1">
    <citation type="submission" date="2020-07" db="EMBL/GenBank/DDBJ databases">
        <title>Taxonomic proposal: Crassvirales, a new order of highly abundant and diverse bacterial viruses.</title>
        <authorList>
            <person name="Shkoporov A.N."/>
            <person name="Stockdale S.R."/>
            <person name="Guerin E."/>
            <person name="Ross R.P."/>
            <person name="Hill C."/>
        </authorList>
    </citation>
    <scope>NUCLEOTIDE SEQUENCE [LARGE SCALE GENOMIC DNA]</scope>
</reference>
<dbReference type="RefSeq" id="YP_010111066.1">
    <property type="nucleotide sequence ID" value="NC_055877.1"/>
</dbReference>
<dbReference type="EMBL" id="MT774384">
    <property type="protein sequence ID" value="QOR58908.1"/>
    <property type="molecule type" value="Genomic_DNA"/>
</dbReference>
<sequence>MNEVETKTEESHGLSVRHDDVNTGIGVLNLLDEKQLANAEVFLKKIIATDKGGVKSVNEGLAILMRAQDLRLPFSTCIEHIHVINGKTGLDVHIAKALLSRAGIVWEITKDYVPQYKYTDGNSVYDETHLPDYCVKCRNQKEAESKTTDDVIGVYPLRYYIDLKGNIYDEFQISSKCVKCINTIQATKVAQEGNYPVVRTAAKPIDFVTEYKFTRYKKIYGKVIEVHATGHFSYVEAAQADLFTKDTFKKYTRIMIGHRAFFYGAREIAGDILMGCMSDDELSEVVNNTNPNVDNFVNVEDLTEDVTPTE</sequence>
<name>A0A7M1RX25_9CAUD</name>
<evidence type="ECO:0000313" key="1">
    <source>
        <dbReference type="EMBL" id="QOR58908.1"/>
    </source>
</evidence>
<dbReference type="KEGG" id="vg:65129391"/>
<protein>
    <submittedName>
        <fullName evidence="1">Recombination protein</fullName>
    </submittedName>
</protein>
<dbReference type="GeneID" id="65129391"/>
<keyword evidence="2" id="KW-1185">Reference proteome</keyword>
<organism evidence="1 2">
    <name type="scientific">uncultured phage cr8_1</name>
    <dbReference type="NCBI Taxonomy" id="2772068"/>
    <lineage>
        <taxon>Viruses</taxon>
        <taxon>Duplodnaviria</taxon>
        <taxon>Heunggongvirae</taxon>
        <taxon>Uroviricota</taxon>
        <taxon>Caudoviricetes</taxon>
        <taxon>Crassvirales</taxon>
        <taxon>Intestiviridae</taxon>
        <taxon>Obtuvirinae</taxon>
        <taxon>Fohxhuevirus</taxon>
        <taxon>Fohxhuevirus gastrointestinalis</taxon>
    </lineage>
</organism>
<evidence type="ECO:0000313" key="2">
    <source>
        <dbReference type="Proteomes" id="UP000594003"/>
    </source>
</evidence>